<evidence type="ECO:0000313" key="5">
    <source>
        <dbReference type="Proteomes" id="UP000575083"/>
    </source>
</evidence>
<feature type="transmembrane region" description="Helical" evidence="2">
    <location>
        <begin position="607"/>
        <end position="628"/>
    </location>
</feature>
<feature type="transmembrane region" description="Helical" evidence="2">
    <location>
        <begin position="714"/>
        <end position="734"/>
    </location>
</feature>
<dbReference type="Proteomes" id="UP000575083">
    <property type="component" value="Unassembled WGS sequence"/>
</dbReference>
<name>A0A7X0PIR5_9BURK</name>
<protein>
    <recommendedName>
        <fullName evidence="3">EF-hand domain-containing protein</fullName>
    </recommendedName>
</protein>
<keyword evidence="2" id="KW-0812">Transmembrane</keyword>
<gene>
    <name evidence="4" type="ORF">HNP48_005034</name>
</gene>
<dbReference type="RefSeq" id="WP_260420377.1">
    <property type="nucleotide sequence ID" value="NZ_JACHLK010000012.1"/>
</dbReference>
<dbReference type="PROSITE" id="PS50222">
    <property type="entry name" value="EF_HAND_2"/>
    <property type="match status" value="1"/>
</dbReference>
<proteinExistence type="predicted"/>
<keyword evidence="2" id="KW-0472">Membrane</keyword>
<keyword evidence="2" id="KW-1133">Transmembrane helix</keyword>
<evidence type="ECO:0000256" key="1">
    <source>
        <dbReference type="SAM" id="MobiDB-lite"/>
    </source>
</evidence>
<dbReference type="AlphaFoldDB" id="A0A7X0PIR5"/>
<evidence type="ECO:0000259" key="3">
    <source>
        <dbReference type="PROSITE" id="PS50222"/>
    </source>
</evidence>
<sequence length="780" mass="83161">MDQPPHPTVSATLPAHPAPLQPEQPPPQHAWQFFRAGGVDQVIIQSGDDIAHLAELDQKLWVALACPTRGIEFDERTLDLIDTDQDGRIRPPELLAACAWACARLRDPGELARPGDVLEIDAIDSGTEEGAALAAEARRLLAMAGRPEATAIALADVVERGKQLSAMRFNGDGIISTETAGDDTVAREAIGHIITVHGSIPPATDKQLPGIDRQRAEAFFADLNQLKAWAAKAREATTGLALGERTLAATEAMNAVAAKVEDFFARTRLATYDPRAATALNPSLEEYSAMSGKNLGLASPAITTLPLAPITPGGALPLARGVNPAWAKALRNFRERTVEPLLARSDAESLTQDEWQLIQKALAPCQQWLADRPATRLDTLDEEVREALLAGDAEQRVMALIAEDEAEEAHNQQALALEKLLRFKQGLLELLNNFVSFSAFYQRRGAVFQAGTLYLDARSCDLVVQVPDAARHAKLAGLAKTYLAYCDCTRKGHKMGIVAAFTAGDVDFLFVGRNGVFYDRDGNDWDATITRIIENPTSIRQAFFSPYKKFVRMIEEQVARRASASDARVQKSLGTTAGTLAGTDAKTAGNTAGSLTTLPGAARRTDVGTVAAIGVALGSISAVLVGIFGKFVDLGMWIPLAILGIVLAISGPSMLIAWLKLRQRSLGPILDASGWAINGRMRVNTRLGGSLSQTAKVPVNARRMLDDPFAESRSPVWVALGVLVAVVVVGFVAWRAHWLDRWVPQVTVTPPVAAPAAGASGAAAAPAVVGPAASVAAPAR</sequence>
<organism evidence="4 5">
    <name type="scientific">Acidovorax soli</name>
    <dbReference type="NCBI Taxonomy" id="592050"/>
    <lineage>
        <taxon>Bacteria</taxon>
        <taxon>Pseudomonadati</taxon>
        <taxon>Pseudomonadota</taxon>
        <taxon>Betaproteobacteria</taxon>
        <taxon>Burkholderiales</taxon>
        <taxon>Comamonadaceae</taxon>
        <taxon>Acidovorax</taxon>
    </lineage>
</organism>
<dbReference type="InterPro" id="IPR002048">
    <property type="entry name" value="EF_hand_dom"/>
</dbReference>
<dbReference type="EMBL" id="JACHLK010000012">
    <property type="protein sequence ID" value="MBB6562324.1"/>
    <property type="molecule type" value="Genomic_DNA"/>
</dbReference>
<feature type="transmembrane region" description="Helical" evidence="2">
    <location>
        <begin position="640"/>
        <end position="659"/>
    </location>
</feature>
<comment type="caution">
    <text evidence="4">The sequence shown here is derived from an EMBL/GenBank/DDBJ whole genome shotgun (WGS) entry which is preliminary data.</text>
</comment>
<feature type="region of interest" description="Disordered" evidence="1">
    <location>
        <begin position="1"/>
        <end position="26"/>
    </location>
</feature>
<reference evidence="4 5" key="1">
    <citation type="submission" date="2020-08" db="EMBL/GenBank/DDBJ databases">
        <title>Functional genomics of gut bacteria from endangered species of beetles.</title>
        <authorList>
            <person name="Carlos-Shanley C."/>
        </authorList>
    </citation>
    <scope>NUCLEOTIDE SEQUENCE [LARGE SCALE GENOMIC DNA]</scope>
    <source>
        <strain evidence="4 5">S00198</strain>
    </source>
</reference>
<evidence type="ECO:0000313" key="4">
    <source>
        <dbReference type="EMBL" id="MBB6562324.1"/>
    </source>
</evidence>
<dbReference type="GO" id="GO:0005509">
    <property type="term" value="F:calcium ion binding"/>
    <property type="evidence" value="ECO:0007669"/>
    <property type="project" value="InterPro"/>
</dbReference>
<feature type="compositionally biased region" description="Pro residues" evidence="1">
    <location>
        <begin position="16"/>
        <end position="26"/>
    </location>
</feature>
<evidence type="ECO:0000256" key="2">
    <source>
        <dbReference type="SAM" id="Phobius"/>
    </source>
</evidence>
<keyword evidence="5" id="KW-1185">Reference proteome</keyword>
<accession>A0A7X0PIR5</accession>
<feature type="domain" description="EF-hand" evidence="3">
    <location>
        <begin position="69"/>
        <end position="104"/>
    </location>
</feature>